<feature type="region of interest" description="Disordered" evidence="12">
    <location>
        <begin position="1273"/>
        <end position="1398"/>
    </location>
</feature>
<dbReference type="Gene3D" id="3.30.40.10">
    <property type="entry name" value="Zinc/RING finger domain, C3HC4 (zinc finger)"/>
    <property type="match status" value="1"/>
</dbReference>
<feature type="region of interest" description="Disordered" evidence="12">
    <location>
        <begin position="280"/>
        <end position="382"/>
    </location>
</feature>
<evidence type="ECO:0000256" key="8">
    <source>
        <dbReference type="ARBA" id="ARBA00023242"/>
    </source>
</evidence>
<feature type="compositionally biased region" description="Acidic residues" evidence="12">
    <location>
        <begin position="1278"/>
        <end position="1291"/>
    </location>
</feature>
<evidence type="ECO:0000259" key="13">
    <source>
        <dbReference type="PROSITE" id="PS50089"/>
    </source>
</evidence>
<feature type="coiled-coil region" evidence="11">
    <location>
        <begin position="1405"/>
        <end position="1432"/>
    </location>
</feature>
<dbReference type="Proteomes" id="UP001321473">
    <property type="component" value="Unassembled WGS sequence"/>
</dbReference>
<evidence type="ECO:0000256" key="6">
    <source>
        <dbReference type="ARBA" id="ARBA00022833"/>
    </source>
</evidence>
<dbReference type="GO" id="GO:0070531">
    <property type="term" value="C:BRCA1-A complex"/>
    <property type="evidence" value="ECO:0007669"/>
    <property type="project" value="TreeGrafter"/>
</dbReference>
<feature type="region of interest" description="Disordered" evidence="12">
    <location>
        <begin position="623"/>
        <end position="648"/>
    </location>
</feature>
<keyword evidence="3" id="KW-0677">Repeat</keyword>
<reference evidence="14 15" key="1">
    <citation type="journal article" date="2023" name="Arcadia Sci">
        <title>De novo assembly of a long-read Amblyomma americanum tick genome.</title>
        <authorList>
            <person name="Chou S."/>
            <person name="Poskanzer K.E."/>
            <person name="Rollins M."/>
            <person name="Thuy-Boun P.S."/>
        </authorList>
    </citation>
    <scope>NUCLEOTIDE SEQUENCE [LARGE SCALE GENOMIC DNA]</scope>
    <source>
        <strain evidence="14">F_SG_1</strain>
        <tissue evidence="14">Salivary glands</tissue>
    </source>
</reference>
<dbReference type="EMBL" id="JARKHS020010738">
    <property type="protein sequence ID" value="KAK8778468.1"/>
    <property type="molecule type" value="Genomic_DNA"/>
</dbReference>
<keyword evidence="8" id="KW-0539">Nucleus</keyword>
<keyword evidence="9" id="KW-0131">Cell cycle</keyword>
<feature type="region of interest" description="Disordered" evidence="12">
    <location>
        <begin position="743"/>
        <end position="779"/>
    </location>
</feature>
<feature type="region of interest" description="Disordered" evidence="12">
    <location>
        <begin position="107"/>
        <end position="139"/>
    </location>
</feature>
<feature type="region of interest" description="Disordered" evidence="12">
    <location>
        <begin position="426"/>
        <end position="445"/>
    </location>
</feature>
<dbReference type="PANTHER" id="PTHR13763:SF0">
    <property type="entry name" value="BREAST CANCER TYPE 1 SUSCEPTIBILITY PROTEIN"/>
    <property type="match status" value="1"/>
</dbReference>
<keyword evidence="6" id="KW-0862">Zinc</keyword>
<evidence type="ECO:0000256" key="2">
    <source>
        <dbReference type="ARBA" id="ARBA00022723"/>
    </source>
</evidence>
<dbReference type="SUPFAM" id="SSF57850">
    <property type="entry name" value="RING/U-box"/>
    <property type="match status" value="1"/>
</dbReference>
<feature type="compositionally biased region" description="Polar residues" evidence="12">
    <location>
        <begin position="1329"/>
        <end position="1339"/>
    </location>
</feature>
<dbReference type="InterPro" id="IPR017907">
    <property type="entry name" value="Znf_RING_CS"/>
</dbReference>
<keyword evidence="2" id="KW-0479">Metal-binding</keyword>
<dbReference type="InterPro" id="IPR001841">
    <property type="entry name" value="Znf_RING"/>
</dbReference>
<evidence type="ECO:0000256" key="12">
    <source>
        <dbReference type="SAM" id="MobiDB-lite"/>
    </source>
</evidence>
<evidence type="ECO:0000256" key="5">
    <source>
        <dbReference type="ARBA" id="ARBA00022771"/>
    </source>
</evidence>
<comment type="caution">
    <text evidence="14">The sequence shown here is derived from an EMBL/GenBank/DDBJ whole genome shotgun (WGS) entry which is preliminary data.</text>
</comment>
<comment type="subcellular location">
    <subcellularLocation>
        <location evidence="1">Nucleus</location>
    </subcellularLocation>
</comment>
<feature type="region of interest" description="Disordered" evidence="12">
    <location>
        <begin position="154"/>
        <end position="223"/>
    </location>
</feature>
<feature type="compositionally biased region" description="Polar residues" evidence="12">
    <location>
        <begin position="1349"/>
        <end position="1362"/>
    </location>
</feature>
<dbReference type="InterPro" id="IPR013083">
    <property type="entry name" value="Znf_RING/FYVE/PHD"/>
</dbReference>
<name>A0AAQ4EV53_AMBAM</name>
<feature type="domain" description="RING-type" evidence="13">
    <location>
        <begin position="26"/>
        <end position="66"/>
    </location>
</feature>
<dbReference type="InterPro" id="IPR031099">
    <property type="entry name" value="BRCA1-associated"/>
</dbReference>
<dbReference type="GO" id="GO:0004842">
    <property type="term" value="F:ubiquitin-protein transferase activity"/>
    <property type="evidence" value="ECO:0007669"/>
    <property type="project" value="TreeGrafter"/>
</dbReference>
<dbReference type="GO" id="GO:0000724">
    <property type="term" value="P:double-strand break repair via homologous recombination"/>
    <property type="evidence" value="ECO:0007669"/>
    <property type="project" value="TreeGrafter"/>
</dbReference>
<keyword evidence="5 10" id="KW-0863">Zinc-finger</keyword>
<feature type="compositionally biased region" description="Acidic residues" evidence="12">
    <location>
        <begin position="1461"/>
        <end position="1473"/>
    </location>
</feature>
<gene>
    <name evidence="14" type="ORF">V5799_020191</name>
</gene>
<evidence type="ECO:0000256" key="3">
    <source>
        <dbReference type="ARBA" id="ARBA00022737"/>
    </source>
</evidence>
<evidence type="ECO:0000313" key="15">
    <source>
        <dbReference type="Proteomes" id="UP001321473"/>
    </source>
</evidence>
<feature type="compositionally biased region" description="Low complexity" evidence="12">
    <location>
        <begin position="766"/>
        <end position="776"/>
    </location>
</feature>
<evidence type="ECO:0000256" key="10">
    <source>
        <dbReference type="PROSITE-ProRule" id="PRU00175"/>
    </source>
</evidence>
<dbReference type="PROSITE" id="PS00518">
    <property type="entry name" value="ZF_RING_1"/>
    <property type="match status" value="1"/>
</dbReference>
<dbReference type="SMART" id="SM00184">
    <property type="entry name" value="RING"/>
    <property type="match status" value="1"/>
</dbReference>
<feature type="region of interest" description="Disordered" evidence="12">
    <location>
        <begin position="1132"/>
        <end position="1216"/>
    </location>
</feature>
<evidence type="ECO:0000256" key="4">
    <source>
        <dbReference type="ARBA" id="ARBA00022763"/>
    </source>
</evidence>
<dbReference type="InterPro" id="IPR018957">
    <property type="entry name" value="Znf_C3HC4_RING-type"/>
</dbReference>
<dbReference type="PROSITE" id="PS50089">
    <property type="entry name" value="ZF_RING_2"/>
    <property type="match status" value="1"/>
</dbReference>
<evidence type="ECO:0000256" key="11">
    <source>
        <dbReference type="SAM" id="Coils"/>
    </source>
</evidence>
<keyword evidence="11" id="KW-0175">Coiled coil</keyword>
<proteinExistence type="predicted"/>
<keyword evidence="7" id="KW-0234">DNA repair</keyword>
<feature type="compositionally biased region" description="Polar residues" evidence="12">
    <location>
        <begin position="1193"/>
        <end position="1204"/>
    </location>
</feature>
<feature type="compositionally biased region" description="Polar residues" evidence="12">
    <location>
        <begin position="284"/>
        <end position="303"/>
    </location>
</feature>
<feature type="region of interest" description="Disordered" evidence="12">
    <location>
        <begin position="498"/>
        <end position="523"/>
    </location>
</feature>
<dbReference type="GO" id="GO:0031436">
    <property type="term" value="C:BRCA1-BARD1 complex"/>
    <property type="evidence" value="ECO:0007669"/>
    <property type="project" value="TreeGrafter"/>
</dbReference>
<dbReference type="Pfam" id="PF00097">
    <property type="entry name" value="zf-C3HC4"/>
    <property type="match status" value="1"/>
</dbReference>
<keyword evidence="4" id="KW-0227">DNA damage</keyword>
<evidence type="ECO:0000313" key="14">
    <source>
        <dbReference type="EMBL" id="KAK8778468.1"/>
    </source>
</evidence>
<organism evidence="14 15">
    <name type="scientific">Amblyomma americanum</name>
    <name type="common">Lone star tick</name>
    <dbReference type="NCBI Taxonomy" id="6943"/>
    <lineage>
        <taxon>Eukaryota</taxon>
        <taxon>Metazoa</taxon>
        <taxon>Ecdysozoa</taxon>
        <taxon>Arthropoda</taxon>
        <taxon>Chelicerata</taxon>
        <taxon>Arachnida</taxon>
        <taxon>Acari</taxon>
        <taxon>Parasitiformes</taxon>
        <taxon>Ixodida</taxon>
        <taxon>Ixodoidea</taxon>
        <taxon>Ixodidae</taxon>
        <taxon>Amblyomminae</taxon>
        <taxon>Amblyomma</taxon>
    </lineage>
</organism>
<protein>
    <recommendedName>
        <fullName evidence="13">RING-type domain-containing protein</fullName>
    </recommendedName>
</protein>
<evidence type="ECO:0000256" key="7">
    <source>
        <dbReference type="ARBA" id="ARBA00023204"/>
    </source>
</evidence>
<feature type="compositionally biased region" description="Polar residues" evidence="12">
    <location>
        <begin position="1145"/>
        <end position="1165"/>
    </location>
</feature>
<sequence>MTTTDMHAFRNEVKATALQLVKNLECPICLELLHDPLSTSCHHRFCRLCLEKTLQDKYKIPCPLCKAVVTKRSLTQSDLIVKLVEKIKELAGAIKSDFGLDVVSPRNQHCPGASSREERSVHSHAPVEVTTPKSSLSSGSCLASKRAFSAHVGTDITGVPSKRSRSGSTTVTDGPPVTEDAGSLGGNSSRNSKSSRRNAKGSEQAVPKRKQDVGHAMSSTVPSASIAADNASLASLCSERRTVRSDVSEAPVEVQEQPLCTSGGSGDRVEKVQNWLEKCDGMPQANSTSGPDESSAAQQNCSDSARKPTGSHRFFTSDKQSSHASKNRNAVLDASDTDPYKFIPSQHTLHAARRGRRKRLRGNGRTTAAAKSLSRRKSDRQNYSDCEFGSLRELCAQEEAREKNDAEELDIELFVTPGIMPCVSKKPVTQKRTSRGAGRRSKRIKTNLQLKPLEEQAEELQRKIAEAEKHELTIVKTVEGKRNEQVKTAGALKDVSNLRAHVEDSKGQNTTAPSSRKVPQEEENSMQQIPTALDKRASHSCKRSAVLHSETHVEPMEEKDVVDLCSADEESKVEAAENCVGSLEEDIPAMVVPDETAAQSDIQSVAAVTTETAVINNPCSIMEKGTENSRRTPAFPEEKESEESSSGRALSLKDFEGMFKKSSRKTFDLNASTQDLESLTSVAVDTLELMTDVCNSLKQPVSVSEPDMVPSHEEEELIAVHHDNSQQQIALLAPEAAAGQNNTVDQCDAGPCNDDKSNATKNREVSSYSSSSSASSLPMPPLDPSVNNALCSSCHLTNTHVACPGCKAYLSVACVNGVIKITLKDQPQKPVLVDIGMCTEKPCTKVIICREAVTQTESLDTADTDTESSGKAYSDVLPCQEFLAATNTKQGHATVDKSGTEGKALKFAVEDAISKATVHIEGSSPGAPCGGLVKRPLIRNHTGFGFDDRQTQGTEILCENTEDQAASTNKPSHVRASQFGLGTIIEDTEEMDTTPAMQTNTEQHLSNASPVQSLDKMSKHVMGEDRDVLSELQCSAEKSLLKSQNAAVLKRENSKGQSKLASECSETSLTSDELRKLRERKEHMSSNSDCSGIEALIDNCSEETYLPSRENELSRCHNEECGNAEAMSKENSSCQLSRAPPVNAAGNTSEVEASHGHNFNSSEASSLAAAKQARESDAREGSSPAEDIACSPTGVNNIEANGSNHDGGLSSGELSPWSSPIMVRKVSSHAKNGAKKIVGSSDSASEEAAESCEVIKATSKASSGLKTSRRLLNIRDESDSDSDPVSESEAEELLRRAAQDNDSEEPAVIFAKRAVAPLESSRKPCRGSELQTSKRTGWLTQEKIGNIKQPVQQPGMPSQGKYSSVWKKHDSSINDGDNSDNTDGRSMATTMSSTLSEGLDRTLKEKLLEQDIEEMKKEMLMLENELQKTAVKKATDAYLQKDCIASNSTVAAATHGKDDNWDWDDSDEADEAMDFVPPTPPRKSRSSSDESFCSGAK</sequence>
<feature type="compositionally biased region" description="Polar residues" evidence="12">
    <location>
        <begin position="1387"/>
        <end position="1396"/>
    </location>
</feature>
<evidence type="ECO:0000256" key="9">
    <source>
        <dbReference type="ARBA" id="ARBA00023306"/>
    </source>
</evidence>
<evidence type="ECO:0000256" key="1">
    <source>
        <dbReference type="ARBA" id="ARBA00004123"/>
    </source>
</evidence>
<feature type="compositionally biased region" description="Basic and acidic residues" evidence="12">
    <location>
        <begin position="753"/>
        <end position="764"/>
    </location>
</feature>
<dbReference type="GO" id="GO:0045944">
    <property type="term" value="P:positive regulation of transcription by RNA polymerase II"/>
    <property type="evidence" value="ECO:0007669"/>
    <property type="project" value="TreeGrafter"/>
</dbReference>
<accession>A0AAQ4EV53</accession>
<keyword evidence="15" id="KW-1185">Reference proteome</keyword>
<feature type="compositionally biased region" description="Basic residues" evidence="12">
    <location>
        <begin position="428"/>
        <end position="445"/>
    </location>
</feature>
<feature type="region of interest" description="Disordered" evidence="12">
    <location>
        <begin position="1449"/>
        <end position="1497"/>
    </location>
</feature>
<feature type="compositionally biased region" description="Basic residues" evidence="12">
    <location>
        <begin position="350"/>
        <end position="362"/>
    </location>
</feature>
<dbReference type="PANTHER" id="PTHR13763">
    <property type="entry name" value="BREAST CANCER TYPE 1 SUSCEPTIBILITY PROTEIN BRCA1"/>
    <property type="match status" value="1"/>
</dbReference>
<feature type="compositionally biased region" description="Polar residues" evidence="12">
    <location>
        <begin position="317"/>
        <end position="328"/>
    </location>
</feature>
<dbReference type="GO" id="GO:0008270">
    <property type="term" value="F:zinc ion binding"/>
    <property type="evidence" value="ECO:0007669"/>
    <property type="project" value="UniProtKB-KW"/>
</dbReference>